<organism evidence="1">
    <name type="scientific">Salix viminalis</name>
    <name type="common">Common osier</name>
    <name type="synonym">Basket willow</name>
    <dbReference type="NCBI Taxonomy" id="40686"/>
    <lineage>
        <taxon>Eukaryota</taxon>
        <taxon>Viridiplantae</taxon>
        <taxon>Streptophyta</taxon>
        <taxon>Embryophyta</taxon>
        <taxon>Tracheophyta</taxon>
        <taxon>Spermatophyta</taxon>
        <taxon>Magnoliopsida</taxon>
        <taxon>eudicotyledons</taxon>
        <taxon>Gunneridae</taxon>
        <taxon>Pentapetalae</taxon>
        <taxon>rosids</taxon>
        <taxon>fabids</taxon>
        <taxon>Malpighiales</taxon>
        <taxon>Salicaceae</taxon>
        <taxon>Saliceae</taxon>
        <taxon>Salix</taxon>
    </lineage>
</organism>
<reference evidence="1" key="1">
    <citation type="submission" date="2019-03" db="EMBL/GenBank/DDBJ databases">
        <authorList>
            <person name="Mank J."/>
            <person name="Almeida P."/>
        </authorList>
    </citation>
    <scope>NUCLEOTIDE SEQUENCE</scope>
    <source>
        <strain evidence="1">78183</strain>
    </source>
</reference>
<protein>
    <submittedName>
        <fullName evidence="1">Uncharacterized protein</fullName>
    </submittedName>
</protein>
<gene>
    <name evidence="1" type="ORF">SVIM_LOCUS265881</name>
</gene>
<dbReference type="EMBL" id="CAADRP010001596">
    <property type="protein sequence ID" value="VFU43597.1"/>
    <property type="molecule type" value="Genomic_DNA"/>
</dbReference>
<proteinExistence type="predicted"/>
<dbReference type="AlphaFoldDB" id="A0A6N2LT62"/>
<sequence>MKTETEMQSNPFAQGCKEEVRTKLRLESEKMVFSDLGVKGDMTQLLALSTRLSPRFYLLPVPWRTAACDSNSSLSVSVKGNHRHRYDR</sequence>
<accession>A0A6N2LT62</accession>
<name>A0A6N2LT62_SALVM</name>
<evidence type="ECO:0000313" key="1">
    <source>
        <dbReference type="EMBL" id="VFU43597.1"/>
    </source>
</evidence>